<reference evidence="1" key="1">
    <citation type="submission" date="2020-01" db="EMBL/GenBank/DDBJ databases">
        <authorList>
            <consortium name="DOE Joint Genome Institute"/>
            <person name="Haridas S."/>
            <person name="Albert R."/>
            <person name="Binder M."/>
            <person name="Bloem J."/>
            <person name="Labutti K."/>
            <person name="Salamov A."/>
            <person name="Andreopoulos B."/>
            <person name="Baker S.E."/>
            <person name="Barry K."/>
            <person name="Bills G."/>
            <person name="Bluhm B.H."/>
            <person name="Cannon C."/>
            <person name="Castanera R."/>
            <person name="Culley D.E."/>
            <person name="Daum C."/>
            <person name="Ezra D."/>
            <person name="Gonzalez J.B."/>
            <person name="Henrissat B."/>
            <person name="Kuo A."/>
            <person name="Liang C."/>
            <person name="Lipzen A."/>
            <person name="Lutzoni F."/>
            <person name="Magnuson J."/>
            <person name="Mondo S."/>
            <person name="Nolan M."/>
            <person name="Ohm R."/>
            <person name="Pangilinan J."/>
            <person name="Park H.-J."/>
            <person name="Ramirez L."/>
            <person name="Alfaro M."/>
            <person name="Sun H."/>
            <person name="Tritt A."/>
            <person name="Yoshinaga Y."/>
            <person name="Zwiers L.-H."/>
            <person name="Turgeon B.G."/>
            <person name="Goodwin S.B."/>
            <person name="Spatafora J.W."/>
            <person name="Crous P.W."/>
            <person name="Grigoriev I.V."/>
        </authorList>
    </citation>
    <scope>NUCLEOTIDE SEQUENCE</scope>
    <source>
        <strain evidence="1">P77</strain>
    </source>
</reference>
<proteinExistence type="predicted"/>
<organism evidence="1 2">
    <name type="scientific">Decorospora gaudefroyi</name>
    <dbReference type="NCBI Taxonomy" id="184978"/>
    <lineage>
        <taxon>Eukaryota</taxon>
        <taxon>Fungi</taxon>
        <taxon>Dikarya</taxon>
        <taxon>Ascomycota</taxon>
        <taxon>Pezizomycotina</taxon>
        <taxon>Dothideomycetes</taxon>
        <taxon>Pleosporomycetidae</taxon>
        <taxon>Pleosporales</taxon>
        <taxon>Pleosporineae</taxon>
        <taxon>Pleosporaceae</taxon>
        <taxon>Decorospora</taxon>
    </lineage>
</organism>
<protein>
    <recommendedName>
        <fullName evidence="3">F-box domain-containing protein</fullName>
    </recommendedName>
</protein>
<evidence type="ECO:0000313" key="2">
    <source>
        <dbReference type="Proteomes" id="UP000800040"/>
    </source>
</evidence>
<accession>A0A6A5KPF2</accession>
<dbReference type="EMBL" id="ML975247">
    <property type="protein sequence ID" value="KAF1839098.1"/>
    <property type="molecule type" value="Genomic_DNA"/>
</dbReference>
<keyword evidence="2" id="KW-1185">Reference proteome</keyword>
<sequence>MATHPLGTLSALPLELHEHIWTLVLASTRITYDKLDVRPPLALLHCSTGLREDVLSTIVRTRDVMVQNAPALLRLLRNCVSPRAPNARFTASSWPQVPKRLRLSLFRGYGRELSEGQVESHIDVDKKGLHTKVDYPGLDCELDAWTIAMRQLPMESLKTLTLDFIVDPGAGYQRYTAPPNMYSFTNRVALRMLMASKGKCEGLLMGPPLNVQNMIKNCGHPARAWTAKDER</sequence>
<evidence type="ECO:0000313" key="1">
    <source>
        <dbReference type="EMBL" id="KAF1839098.1"/>
    </source>
</evidence>
<name>A0A6A5KPF2_9PLEO</name>
<evidence type="ECO:0008006" key="3">
    <source>
        <dbReference type="Google" id="ProtNLM"/>
    </source>
</evidence>
<dbReference type="OrthoDB" id="3662130at2759"/>
<dbReference type="Proteomes" id="UP000800040">
    <property type="component" value="Unassembled WGS sequence"/>
</dbReference>
<gene>
    <name evidence="1" type="ORF">BDW02DRAFT_564440</name>
</gene>
<dbReference type="AlphaFoldDB" id="A0A6A5KPF2"/>